<evidence type="ECO:0000256" key="1">
    <source>
        <dbReference type="ARBA" id="ARBA00004651"/>
    </source>
</evidence>
<dbReference type="GO" id="GO:0005886">
    <property type="term" value="C:plasma membrane"/>
    <property type="evidence" value="ECO:0007669"/>
    <property type="project" value="UniProtKB-SubCell"/>
</dbReference>
<evidence type="ECO:0000259" key="8">
    <source>
        <dbReference type="PROSITE" id="PS50928"/>
    </source>
</evidence>
<feature type="transmembrane region" description="Helical" evidence="7">
    <location>
        <begin position="32"/>
        <end position="54"/>
    </location>
</feature>
<evidence type="ECO:0000256" key="7">
    <source>
        <dbReference type="RuleBase" id="RU363032"/>
    </source>
</evidence>
<evidence type="ECO:0000256" key="2">
    <source>
        <dbReference type="ARBA" id="ARBA00022448"/>
    </source>
</evidence>
<keyword evidence="3" id="KW-1003">Cell membrane</keyword>
<keyword evidence="4 7" id="KW-0812">Transmembrane</keyword>
<accession>A0A895XJN4</accession>
<dbReference type="InterPro" id="IPR035906">
    <property type="entry name" value="MetI-like_sf"/>
</dbReference>
<reference evidence="9" key="1">
    <citation type="submission" date="2021-02" db="EMBL/GenBank/DDBJ databases">
        <title>Natronoglycomyces albus gen. nov., sp. nov, a haloalkaliphilic actinobacterium from a soda solonchak soil.</title>
        <authorList>
            <person name="Sorokin D.Y."/>
            <person name="Khijniak T.V."/>
            <person name="Zakharycheva A.P."/>
            <person name="Boueva O.V."/>
            <person name="Ariskina E.V."/>
            <person name="Hahnke R.L."/>
            <person name="Bunk B."/>
            <person name="Sproer C."/>
            <person name="Schumann P."/>
            <person name="Evtushenko L.I."/>
            <person name="Kublanov I.V."/>
        </authorList>
    </citation>
    <scope>NUCLEOTIDE SEQUENCE</scope>
    <source>
        <strain evidence="9">DSM 106290</strain>
    </source>
</reference>
<feature type="transmembrane region" description="Helical" evidence="7">
    <location>
        <begin position="259"/>
        <end position="281"/>
    </location>
</feature>
<proteinExistence type="inferred from homology"/>
<feature type="transmembrane region" description="Helical" evidence="7">
    <location>
        <begin position="201"/>
        <end position="226"/>
    </location>
</feature>
<dbReference type="EMBL" id="CP070496">
    <property type="protein sequence ID" value="QSB05971.1"/>
    <property type="molecule type" value="Genomic_DNA"/>
</dbReference>
<dbReference type="Proteomes" id="UP000662939">
    <property type="component" value="Chromosome"/>
</dbReference>
<evidence type="ECO:0000256" key="6">
    <source>
        <dbReference type="ARBA" id="ARBA00023136"/>
    </source>
</evidence>
<protein>
    <submittedName>
        <fullName evidence="9">Carbohydrate ABC transporter permease</fullName>
    </submittedName>
</protein>
<evidence type="ECO:0000256" key="3">
    <source>
        <dbReference type="ARBA" id="ARBA00022475"/>
    </source>
</evidence>
<feature type="transmembrane region" description="Helical" evidence="7">
    <location>
        <begin position="162"/>
        <end position="180"/>
    </location>
</feature>
<dbReference type="Gene3D" id="1.10.3720.10">
    <property type="entry name" value="MetI-like"/>
    <property type="match status" value="1"/>
</dbReference>
<dbReference type="SUPFAM" id="SSF161098">
    <property type="entry name" value="MetI-like"/>
    <property type="match status" value="1"/>
</dbReference>
<organism evidence="9 10">
    <name type="scientific">Natronoglycomyces albus</name>
    <dbReference type="NCBI Taxonomy" id="2811108"/>
    <lineage>
        <taxon>Bacteria</taxon>
        <taxon>Bacillati</taxon>
        <taxon>Actinomycetota</taxon>
        <taxon>Actinomycetes</taxon>
        <taxon>Glycomycetales</taxon>
        <taxon>Glycomycetaceae</taxon>
        <taxon>Natronoglycomyces</taxon>
    </lineage>
</organism>
<gene>
    <name evidence="9" type="ORF">JQS30_03325</name>
</gene>
<evidence type="ECO:0000313" key="10">
    <source>
        <dbReference type="Proteomes" id="UP000662939"/>
    </source>
</evidence>
<keyword evidence="10" id="KW-1185">Reference proteome</keyword>
<evidence type="ECO:0000256" key="5">
    <source>
        <dbReference type="ARBA" id="ARBA00022989"/>
    </source>
</evidence>
<dbReference type="Pfam" id="PF00528">
    <property type="entry name" value="BPD_transp_1"/>
    <property type="match status" value="1"/>
</dbReference>
<dbReference type="RefSeq" id="WP_213171982.1">
    <property type="nucleotide sequence ID" value="NZ_CP070496.1"/>
</dbReference>
<keyword evidence="5 7" id="KW-1133">Transmembrane helix</keyword>
<keyword evidence="2 7" id="KW-0813">Transport</keyword>
<sequence>MSILKLPDSGDLPREFNGRSLNLRPKKRKRTFHIHLALIFICGLLCAPVVYAFLGATQNNAQVVNAQLYPGSSLMDNFDTVWNQRELWRYIINSAIMSTVIAIGKAITGLLAGLAFVYFRFPGRGIVFVLVLITLMMPTEVSILALFGIVDLLGLSNNLGGLTIPFLASATAAFLFRQHFANLPANLSEAAQLDGASPMQFLFRVLIPLSWNVIGAMLVISFLFGWNMYLWPLLSVTDRNEQVVQVGLATLQQAGEGQAYGPLLLGALLASIPPVIVFLLLQKPFMSGFAMNRDK</sequence>
<dbReference type="PANTHER" id="PTHR43744">
    <property type="entry name" value="ABC TRANSPORTER PERMEASE PROTEIN MG189-RELATED-RELATED"/>
    <property type="match status" value="1"/>
</dbReference>
<evidence type="ECO:0000313" key="9">
    <source>
        <dbReference type="EMBL" id="QSB05971.1"/>
    </source>
</evidence>
<dbReference type="PANTHER" id="PTHR43744:SF8">
    <property type="entry name" value="SN-GLYCEROL-3-PHOSPHATE TRANSPORT SYSTEM PERMEASE PROTEIN UGPE"/>
    <property type="match status" value="1"/>
</dbReference>
<dbReference type="GO" id="GO:0055085">
    <property type="term" value="P:transmembrane transport"/>
    <property type="evidence" value="ECO:0007669"/>
    <property type="project" value="InterPro"/>
</dbReference>
<name>A0A895XJN4_9ACTN</name>
<comment type="similarity">
    <text evidence="7">Belongs to the binding-protein-dependent transport system permease family.</text>
</comment>
<feature type="transmembrane region" description="Helical" evidence="7">
    <location>
        <begin position="90"/>
        <end position="119"/>
    </location>
</feature>
<feature type="domain" description="ABC transmembrane type-1" evidence="8">
    <location>
        <begin position="91"/>
        <end position="281"/>
    </location>
</feature>
<evidence type="ECO:0000256" key="4">
    <source>
        <dbReference type="ARBA" id="ARBA00022692"/>
    </source>
</evidence>
<feature type="transmembrane region" description="Helical" evidence="7">
    <location>
        <begin position="126"/>
        <end position="150"/>
    </location>
</feature>
<dbReference type="InterPro" id="IPR000515">
    <property type="entry name" value="MetI-like"/>
</dbReference>
<dbReference type="PROSITE" id="PS50928">
    <property type="entry name" value="ABC_TM1"/>
    <property type="match status" value="1"/>
</dbReference>
<keyword evidence="6 7" id="KW-0472">Membrane</keyword>
<comment type="subcellular location">
    <subcellularLocation>
        <location evidence="1 7">Cell membrane</location>
        <topology evidence="1 7">Multi-pass membrane protein</topology>
    </subcellularLocation>
</comment>
<dbReference type="AlphaFoldDB" id="A0A895XJN4"/>
<dbReference type="KEGG" id="nav:JQS30_03325"/>
<dbReference type="CDD" id="cd06261">
    <property type="entry name" value="TM_PBP2"/>
    <property type="match status" value="1"/>
</dbReference>